<organism evidence="2 3">
    <name type="scientific">Orchesella dallaii</name>
    <dbReference type="NCBI Taxonomy" id="48710"/>
    <lineage>
        <taxon>Eukaryota</taxon>
        <taxon>Metazoa</taxon>
        <taxon>Ecdysozoa</taxon>
        <taxon>Arthropoda</taxon>
        <taxon>Hexapoda</taxon>
        <taxon>Collembola</taxon>
        <taxon>Entomobryomorpha</taxon>
        <taxon>Entomobryoidea</taxon>
        <taxon>Orchesellidae</taxon>
        <taxon>Orchesellinae</taxon>
        <taxon>Orchesella</taxon>
    </lineage>
</organism>
<name>A0ABP1RVP4_9HEXA</name>
<reference evidence="2 3" key="1">
    <citation type="submission" date="2024-08" db="EMBL/GenBank/DDBJ databases">
        <authorList>
            <person name="Cucini C."/>
            <person name="Frati F."/>
        </authorList>
    </citation>
    <scope>NUCLEOTIDE SEQUENCE [LARGE SCALE GENOMIC DNA]</scope>
</reference>
<protein>
    <submittedName>
        <fullName evidence="2">Uncharacterized protein</fullName>
    </submittedName>
</protein>
<proteinExistence type="predicted"/>
<evidence type="ECO:0000313" key="2">
    <source>
        <dbReference type="EMBL" id="CAL8136803.1"/>
    </source>
</evidence>
<dbReference type="EMBL" id="CAXLJM020000112">
    <property type="protein sequence ID" value="CAL8136803.1"/>
    <property type="molecule type" value="Genomic_DNA"/>
</dbReference>
<sequence>MYIELVLVSFTLHRKLFSTLFSFPINYESEFECFHFETRARKLWAWNASFHILELVFSNTTSFFLIIRKFYVGDEYLQMLDVVLLLIHVLNVIPSFFINTVIRTHGSEVAGAINSLLELAPVNNRERKKDKIIKGLSEGSRETVKTWKLKVSKYPGRVGNQLLSVEIGARQRDIMAVRPLSFTLSGVLHPSRKTKVTYLEGLVLNLTDMLLILPS</sequence>
<keyword evidence="1" id="KW-0472">Membrane</keyword>
<dbReference type="Proteomes" id="UP001642540">
    <property type="component" value="Unassembled WGS sequence"/>
</dbReference>
<accession>A0ABP1RVP4</accession>
<gene>
    <name evidence="2" type="ORF">ODALV1_LOCUS26620</name>
</gene>
<evidence type="ECO:0000313" key="3">
    <source>
        <dbReference type="Proteomes" id="UP001642540"/>
    </source>
</evidence>
<feature type="transmembrane region" description="Helical" evidence="1">
    <location>
        <begin position="79"/>
        <end position="98"/>
    </location>
</feature>
<comment type="caution">
    <text evidence="2">The sequence shown here is derived from an EMBL/GenBank/DDBJ whole genome shotgun (WGS) entry which is preliminary data.</text>
</comment>
<keyword evidence="3" id="KW-1185">Reference proteome</keyword>
<evidence type="ECO:0000256" key="1">
    <source>
        <dbReference type="SAM" id="Phobius"/>
    </source>
</evidence>
<feature type="transmembrane region" description="Helical" evidence="1">
    <location>
        <begin position="44"/>
        <end position="67"/>
    </location>
</feature>
<keyword evidence="1" id="KW-1133">Transmembrane helix</keyword>
<keyword evidence="1" id="KW-0812">Transmembrane</keyword>